<proteinExistence type="inferred from homology"/>
<dbReference type="STRING" id="3708.A0A078HID3"/>
<evidence type="ECO:0000256" key="6">
    <source>
        <dbReference type="SAM" id="MobiDB-lite"/>
    </source>
</evidence>
<dbReference type="EMBL" id="LK032403">
    <property type="protein sequence ID" value="CDY37582.1"/>
    <property type="molecule type" value="Genomic_DNA"/>
</dbReference>
<evidence type="ECO:0000313" key="9">
    <source>
        <dbReference type="EMBL" id="CDY37582.1"/>
    </source>
</evidence>
<evidence type="ECO:0000256" key="5">
    <source>
        <dbReference type="ARBA" id="ARBA00023212"/>
    </source>
</evidence>
<accession>A0A078HID3</accession>
<dbReference type="GO" id="GO:0007020">
    <property type="term" value="P:microtubule nucleation"/>
    <property type="evidence" value="ECO:0000318"/>
    <property type="project" value="GO_Central"/>
</dbReference>
<comment type="similarity">
    <text evidence="2">Belongs to the TUBGCP family.</text>
</comment>
<reference evidence="9 10" key="1">
    <citation type="journal article" date="2014" name="Science">
        <title>Plant genetics. Early allopolyploid evolution in the post-Neolithic Brassica napus oilseed genome.</title>
        <authorList>
            <person name="Chalhoub B."/>
            <person name="Denoeud F."/>
            <person name="Liu S."/>
            <person name="Parkin I.A."/>
            <person name="Tang H."/>
            <person name="Wang X."/>
            <person name="Chiquet J."/>
            <person name="Belcram H."/>
            <person name="Tong C."/>
            <person name="Samans B."/>
            <person name="Correa M."/>
            <person name="Da Silva C."/>
            <person name="Just J."/>
            <person name="Falentin C."/>
            <person name="Koh C.S."/>
            <person name="Le Clainche I."/>
            <person name="Bernard M."/>
            <person name="Bento P."/>
            <person name="Noel B."/>
            <person name="Labadie K."/>
            <person name="Alberti A."/>
            <person name="Charles M."/>
            <person name="Arnaud D."/>
            <person name="Guo H."/>
            <person name="Daviaud C."/>
            <person name="Alamery S."/>
            <person name="Jabbari K."/>
            <person name="Zhao M."/>
            <person name="Edger P.P."/>
            <person name="Chelaifa H."/>
            <person name="Tack D."/>
            <person name="Lassalle G."/>
            <person name="Mestiri I."/>
            <person name="Schnel N."/>
            <person name="Le Paslier M.C."/>
            <person name="Fan G."/>
            <person name="Renault V."/>
            <person name="Bayer P.E."/>
            <person name="Golicz A.A."/>
            <person name="Manoli S."/>
            <person name="Lee T.H."/>
            <person name="Thi V.H."/>
            <person name="Chalabi S."/>
            <person name="Hu Q."/>
            <person name="Fan C."/>
            <person name="Tollenaere R."/>
            <person name="Lu Y."/>
            <person name="Battail C."/>
            <person name="Shen J."/>
            <person name="Sidebottom C.H."/>
            <person name="Wang X."/>
            <person name="Canaguier A."/>
            <person name="Chauveau A."/>
            <person name="Berard A."/>
            <person name="Deniot G."/>
            <person name="Guan M."/>
            <person name="Liu Z."/>
            <person name="Sun F."/>
            <person name="Lim Y.P."/>
            <person name="Lyons E."/>
            <person name="Town C.D."/>
            <person name="Bancroft I."/>
            <person name="Wang X."/>
            <person name="Meng J."/>
            <person name="Ma J."/>
            <person name="Pires J.C."/>
            <person name="King G.J."/>
            <person name="Brunel D."/>
            <person name="Delourme R."/>
            <person name="Renard M."/>
            <person name="Aury J.M."/>
            <person name="Adams K.L."/>
            <person name="Batley J."/>
            <person name="Snowdon R.J."/>
            <person name="Tost J."/>
            <person name="Edwards D."/>
            <person name="Zhou Y."/>
            <person name="Hua W."/>
            <person name="Sharpe A.G."/>
            <person name="Paterson A.H."/>
            <person name="Guan C."/>
            <person name="Wincker P."/>
        </authorList>
    </citation>
    <scope>NUCLEOTIDE SEQUENCE [LARGE SCALE GENOMIC DNA]</scope>
    <source>
        <strain evidence="10">cv. Darmor-bzh</strain>
    </source>
</reference>
<dbReference type="Pfam" id="PF04130">
    <property type="entry name" value="GCP_C_terminal"/>
    <property type="match status" value="1"/>
</dbReference>
<dbReference type="Gramene" id="CDY37582">
    <property type="protein sequence ID" value="CDY37582"/>
    <property type="gene ID" value="GSBRNA2T00064216001"/>
</dbReference>
<dbReference type="InterPro" id="IPR007259">
    <property type="entry name" value="GCP"/>
</dbReference>
<dbReference type="GO" id="GO:0005874">
    <property type="term" value="C:microtubule"/>
    <property type="evidence" value="ECO:0007669"/>
    <property type="project" value="UniProtKB-KW"/>
</dbReference>
<dbReference type="GO" id="GO:0000278">
    <property type="term" value="P:mitotic cell cycle"/>
    <property type="evidence" value="ECO:0000318"/>
    <property type="project" value="GO_Central"/>
</dbReference>
<protein>
    <submittedName>
        <fullName evidence="9">BnaA02g19880D protein</fullName>
    </submittedName>
</protein>
<dbReference type="FunFam" id="1.20.120.1900:FF:000008">
    <property type="entry name" value="Gamma-tubulin complex component"/>
    <property type="match status" value="1"/>
</dbReference>
<dbReference type="InterPro" id="IPR042241">
    <property type="entry name" value="GCP_C_sf"/>
</dbReference>
<dbReference type="InterPro" id="IPR040457">
    <property type="entry name" value="GCP_C"/>
</dbReference>
<dbReference type="PANTHER" id="PTHR19302">
    <property type="entry name" value="GAMMA TUBULIN COMPLEX PROTEIN"/>
    <property type="match status" value="1"/>
</dbReference>
<feature type="region of interest" description="Disordered" evidence="6">
    <location>
        <begin position="539"/>
        <end position="562"/>
    </location>
</feature>
<dbReference type="PaxDb" id="3708-A0A078HID3"/>
<comment type="subcellular location">
    <subcellularLocation>
        <location evidence="1">Cytoplasm</location>
        <location evidence="1">Cytoskeleton</location>
    </subcellularLocation>
</comment>
<evidence type="ECO:0000313" key="10">
    <source>
        <dbReference type="Proteomes" id="UP000028999"/>
    </source>
</evidence>
<dbReference type="Proteomes" id="UP000028999">
    <property type="component" value="Unassembled WGS sequence"/>
</dbReference>
<organism evidence="9 10">
    <name type="scientific">Brassica napus</name>
    <name type="common">Rape</name>
    <dbReference type="NCBI Taxonomy" id="3708"/>
    <lineage>
        <taxon>Eukaryota</taxon>
        <taxon>Viridiplantae</taxon>
        <taxon>Streptophyta</taxon>
        <taxon>Embryophyta</taxon>
        <taxon>Tracheophyta</taxon>
        <taxon>Spermatophyta</taxon>
        <taxon>Magnoliopsida</taxon>
        <taxon>eudicotyledons</taxon>
        <taxon>Gunneridae</taxon>
        <taxon>Pentapetalae</taxon>
        <taxon>rosids</taxon>
        <taxon>malvids</taxon>
        <taxon>Brassicales</taxon>
        <taxon>Brassicaceae</taxon>
        <taxon>Brassiceae</taxon>
        <taxon>Brassica</taxon>
    </lineage>
</organism>
<dbReference type="Gene3D" id="1.20.120.1900">
    <property type="entry name" value="Gamma-tubulin complex, C-terminal domain"/>
    <property type="match status" value="1"/>
</dbReference>
<evidence type="ECO:0000256" key="3">
    <source>
        <dbReference type="ARBA" id="ARBA00022490"/>
    </source>
</evidence>
<gene>
    <name evidence="9" type="primary">BnaA02g19880D</name>
    <name evidence="9" type="ORF">GSBRNA2T00064216001</name>
</gene>
<dbReference type="GO" id="GO:0051225">
    <property type="term" value="P:spindle assembly"/>
    <property type="evidence" value="ECO:0000318"/>
    <property type="project" value="GO_Central"/>
</dbReference>
<keyword evidence="3" id="KW-0963">Cytoplasm</keyword>
<dbReference type="Pfam" id="PF17681">
    <property type="entry name" value="GCP_N_terminal"/>
    <property type="match status" value="1"/>
</dbReference>
<dbReference type="GO" id="GO:0051321">
    <property type="term" value="P:meiotic cell cycle"/>
    <property type="evidence" value="ECO:0000318"/>
    <property type="project" value="GO_Central"/>
</dbReference>
<evidence type="ECO:0000256" key="1">
    <source>
        <dbReference type="ARBA" id="ARBA00004245"/>
    </source>
</evidence>
<dbReference type="GO" id="GO:0031122">
    <property type="term" value="P:cytoplasmic microtubule organization"/>
    <property type="evidence" value="ECO:0000318"/>
    <property type="project" value="GO_Central"/>
</dbReference>
<keyword evidence="5" id="KW-0206">Cytoskeleton</keyword>
<evidence type="ECO:0000256" key="2">
    <source>
        <dbReference type="ARBA" id="ARBA00010337"/>
    </source>
</evidence>
<dbReference type="AlphaFoldDB" id="A0A078HID3"/>
<keyword evidence="10" id="KW-1185">Reference proteome</keyword>
<dbReference type="InterPro" id="IPR041470">
    <property type="entry name" value="GCP_N"/>
</dbReference>
<sequence>MEELSEVLKNNRTQDISWLCSLSEPELDLLISLKKLAIHRAEITDHYELADYFDLKLLRALGLVLMEYVRKKDTSLVPSAVHQLMGLDKCNLLKTHVDDTTIDIEEIVTGICKMKKKKKKKKRKPIRLRSKSLKRLVGGVISSCGCAQKMDFDEKCISMVMDMVDATMQGGRKPTIMESPVRVDRTRLETTLTPGAMCSRRVWSHSTPSVTVTELDLVRGVLQAMQGLSSPVIVWDQTGQSFLARANEIRVSHLSRASLHALLAPFLYAATCLKLVESILAGISNNSPPTLMAFSNSVRGVLQAMQGLSSPVIVWDQARQSFLARTNEIRVSHLSRTSLHALLAPFLYAATCLKLVESILAGISNNSPPTLMAFSNSTDDVQVALGQRLRDISLNEEVKINDSTLTATPTLLGLTSSLSSLCSGAEYLLQVVRGAIPHAYFDPSYTISTAEVAVHVLDFLYKKLDQVCLVQRGEVEGFHMLLQIFAGTLLPYIEGLDSWLFEGTLDDPFGELFFTANQSVSVNDAEFWEKSYMLMKVPGPKSSEKKGLSGTDSSSVSDKDKEQNNRVLCPLFLKDISKSIVSAGKSLQLMQRIPSTSSEIQRHGRNCFGNSTLPAKNNNIRSTADLSLSEIFCLTLAGLIGHGDHVSRYLWKDEADEWEISPTLASYISGELESGMVDKDLPVLTCSERMWYKLLVGAVQEKRAMEAKSEHQSACYLTGVKDGKTSLTVKKALQGLFCHENPVVSVSKMDLERNKNAWNVLNLSHNYCLPSLNDESLLGAIFEESGLADAGLSGTNYKFGFQFGTSEYLSSQDDTEVLETLFPFPTLLPSFQPELHMSEFLPFQKNSTLLSKVLSWMLKAEPRDAPLPVVIMQECFTIYIRRQVDYIGKMILSKLMNDWKLMHELAVLRAIYLLGSGDLLQHFLTVIFNKLGKGELTNDDFELNIILQESIRNSADAMLLNSPDSLVVSISREGCLDKDKDDKGDVVPLSSTRKSRINNFGIDCLESLKFTYKVPWPLELIANSEAIKKYNQVMGFLLKVKRAKYVLDKARRWMWKGKGSATKIRKHHWLLEQKLLNFVDAFHQYVMDRVYHTAWRELCEAMVKAGSLDEVIYVHETYLLSIQRQCFVVQEKLWAIIASRINMILGLALEFYSIQQTLSSGGAVSAAIKARCEMEIDRIEKQFEDCIAFLLRVLSSKLNVGHFPHLADLVTRINYNYHYMSDTGSLMTVSGAETSSSRT</sequence>
<feature type="domain" description="Gamma tubulin complex component C-terminal" evidence="7">
    <location>
        <begin position="901"/>
        <end position="1219"/>
    </location>
</feature>
<evidence type="ECO:0000256" key="4">
    <source>
        <dbReference type="ARBA" id="ARBA00022701"/>
    </source>
</evidence>
<evidence type="ECO:0000259" key="8">
    <source>
        <dbReference type="Pfam" id="PF17681"/>
    </source>
</evidence>
<name>A0A078HID3_BRANA</name>
<keyword evidence="4" id="KW-0493">Microtubule</keyword>
<feature type="domain" description="Gamma tubulin complex component protein N-terminal" evidence="8">
    <location>
        <begin position="298"/>
        <end position="601"/>
    </location>
</feature>
<dbReference type="PANTHER" id="PTHR19302:SF33">
    <property type="entry name" value="GAMMA-TUBULIN COMPLEX COMPONENT 5"/>
    <property type="match status" value="1"/>
</dbReference>
<dbReference type="GO" id="GO:0043015">
    <property type="term" value="F:gamma-tubulin binding"/>
    <property type="evidence" value="ECO:0000318"/>
    <property type="project" value="GO_Central"/>
</dbReference>
<evidence type="ECO:0000259" key="7">
    <source>
        <dbReference type="Pfam" id="PF04130"/>
    </source>
</evidence>
<dbReference type="GO" id="GO:0000922">
    <property type="term" value="C:spindle pole"/>
    <property type="evidence" value="ECO:0007669"/>
    <property type="project" value="InterPro"/>
</dbReference>
<dbReference type="GO" id="GO:0000930">
    <property type="term" value="C:gamma-tubulin complex"/>
    <property type="evidence" value="ECO:0000318"/>
    <property type="project" value="GO_Central"/>
</dbReference>